<proteinExistence type="predicted"/>
<keyword evidence="2" id="KW-1185">Reference proteome</keyword>
<dbReference type="AlphaFoldDB" id="A0A1I5MY14"/>
<name>A0A1I5MY14_9BACT</name>
<dbReference type="EMBL" id="FOXH01000001">
    <property type="protein sequence ID" value="SFP14413.1"/>
    <property type="molecule type" value="Genomic_DNA"/>
</dbReference>
<protein>
    <submittedName>
        <fullName evidence="1">Uncharacterized protein</fullName>
    </submittedName>
</protein>
<dbReference type="STRING" id="1079859.SAMN04515674_101504"/>
<organism evidence="1 2">
    <name type="scientific">Pseudarcicella hirudinis</name>
    <dbReference type="NCBI Taxonomy" id="1079859"/>
    <lineage>
        <taxon>Bacteria</taxon>
        <taxon>Pseudomonadati</taxon>
        <taxon>Bacteroidota</taxon>
        <taxon>Cytophagia</taxon>
        <taxon>Cytophagales</taxon>
        <taxon>Flectobacillaceae</taxon>
        <taxon>Pseudarcicella</taxon>
    </lineage>
</organism>
<evidence type="ECO:0000313" key="2">
    <source>
        <dbReference type="Proteomes" id="UP000199306"/>
    </source>
</evidence>
<gene>
    <name evidence="1" type="ORF">SAMN04515674_101504</name>
</gene>
<sequence length="168" mass="19821">MEVFKQYTENELEKLRVNYLELSLITGIRTAEGRAVFALVLKKFDPSYIKASDYLFVKDLLPFFIRFPSVDERFDNKSELILRLMGFHRQYRHYLQSKACIKRCMLTGAKKVFYNLMSEQEKKHCEKALKSSHICLYGEKSYNEAIQRRAYKNPGGNLYKNAPERLAK</sequence>
<accession>A0A1I5MY14</accession>
<evidence type="ECO:0000313" key="1">
    <source>
        <dbReference type="EMBL" id="SFP14413.1"/>
    </source>
</evidence>
<dbReference type="Proteomes" id="UP000199306">
    <property type="component" value="Unassembled WGS sequence"/>
</dbReference>
<reference evidence="1 2" key="1">
    <citation type="submission" date="2016-10" db="EMBL/GenBank/DDBJ databases">
        <authorList>
            <person name="de Groot N.N."/>
        </authorList>
    </citation>
    <scope>NUCLEOTIDE SEQUENCE [LARGE SCALE GENOMIC DNA]</scope>
    <source>
        <strain evidence="2">E92,LMG 26720,CCM 7988</strain>
    </source>
</reference>
<dbReference type="RefSeq" id="WP_092011568.1">
    <property type="nucleotide sequence ID" value="NZ_FOXH01000001.1"/>
</dbReference>